<organism evidence="1 2">
    <name type="scientific">Ktedonobacter racemifer DSM 44963</name>
    <dbReference type="NCBI Taxonomy" id="485913"/>
    <lineage>
        <taxon>Bacteria</taxon>
        <taxon>Bacillati</taxon>
        <taxon>Chloroflexota</taxon>
        <taxon>Ktedonobacteria</taxon>
        <taxon>Ktedonobacterales</taxon>
        <taxon>Ktedonobacteraceae</taxon>
        <taxon>Ktedonobacter</taxon>
    </lineage>
</organism>
<reference evidence="1 2" key="1">
    <citation type="journal article" date="2011" name="Stand. Genomic Sci.">
        <title>Non-contiguous finished genome sequence and contextual data of the filamentous soil bacterium Ktedonobacter racemifer type strain (SOSP1-21).</title>
        <authorList>
            <person name="Chang Y.J."/>
            <person name="Land M."/>
            <person name="Hauser L."/>
            <person name="Chertkov O."/>
            <person name="Del Rio T.G."/>
            <person name="Nolan M."/>
            <person name="Copeland A."/>
            <person name="Tice H."/>
            <person name="Cheng J.F."/>
            <person name="Lucas S."/>
            <person name="Han C."/>
            <person name="Goodwin L."/>
            <person name="Pitluck S."/>
            <person name="Ivanova N."/>
            <person name="Ovchinikova G."/>
            <person name="Pati A."/>
            <person name="Chen A."/>
            <person name="Palaniappan K."/>
            <person name="Mavromatis K."/>
            <person name="Liolios K."/>
            <person name="Brettin T."/>
            <person name="Fiebig A."/>
            <person name="Rohde M."/>
            <person name="Abt B."/>
            <person name="Goker M."/>
            <person name="Detter J.C."/>
            <person name="Woyke T."/>
            <person name="Bristow J."/>
            <person name="Eisen J.A."/>
            <person name="Markowitz V."/>
            <person name="Hugenholtz P."/>
            <person name="Kyrpides N.C."/>
            <person name="Klenk H.P."/>
            <person name="Lapidus A."/>
        </authorList>
    </citation>
    <scope>NUCLEOTIDE SEQUENCE [LARGE SCALE GENOMIC DNA]</scope>
    <source>
        <strain evidence="2">DSM 44963</strain>
    </source>
</reference>
<gene>
    <name evidence="1" type="ORF">Krac_3532</name>
</gene>
<dbReference type="AlphaFoldDB" id="D6U1Q0"/>
<proteinExistence type="predicted"/>
<dbReference type="InterPro" id="IPR034660">
    <property type="entry name" value="DinB/YfiT-like"/>
</dbReference>
<dbReference type="STRING" id="485913.Krac_3532"/>
<dbReference type="InParanoid" id="D6U1Q0"/>
<dbReference type="Proteomes" id="UP000004508">
    <property type="component" value="Unassembled WGS sequence"/>
</dbReference>
<sequence length="103" mass="11656">MPTRAEILDTLAASQMQVMAFFQGLSPEDLERPATASDVPGEAPWRAKDHLAHLVKSERNIQQLLCRALAGETRNVLLRLQYLVIGAKVRRFLARRVGFWREG</sequence>
<dbReference type="RefSeq" id="WP_007921016.1">
    <property type="nucleotide sequence ID" value="NZ_ADVG01000004.1"/>
</dbReference>
<protein>
    <recommendedName>
        <fullName evidence="3">DinB-like domain-containing protein</fullName>
    </recommendedName>
</protein>
<comment type="caution">
    <text evidence="1">The sequence shown here is derived from an EMBL/GenBank/DDBJ whole genome shotgun (WGS) entry which is preliminary data.</text>
</comment>
<evidence type="ECO:0000313" key="1">
    <source>
        <dbReference type="EMBL" id="EFH82694.1"/>
    </source>
</evidence>
<evidence type="ECO:0008006" key="3">
    <source>
        <dbReference type="Google" id="ProtNLM"/>
    </source>
</evidence>
<accession>D6U1Q0</accession>
<dbReference type="EMBL" id="ADVG01000004">
    <property type="protein sequence ID" value="EFH82694.1"/>
    <property type="molecule type" value="Genomic_DNA"/>
</dbReference>
<dbReference type="SUPFAM" id="SSF109854">
    <property type="entry name" value="DinB/YfiT-like putative metalloenzymes"/>
    <property type="match status" value="1"/>
</dbReference>
<evidence type="ECO:0000313" key="2">
    <source>
        <dbReference type="Proteomes" id="UP000004508"/>
    </source>
</evidence>
<name>D6U1Q0_KTERA</name>
<dbReference type="Gene3D" id="1.20.120.450">
    <property type="entry name" value="dinb family like domain"/>
    <property type="match status" value="1"/>
</dbReference>
<keyword evidence="2" id="KW-1185">Reference proteome</keyword>